<keyword evidence="4 6" id="KW-0472">Membrane</keyword>
<evidence type="ECO:0000256" key="6">
    <source>
        <dbReference type="RuleBase" id="RU361157"/>
    </source>
</evidence>
<keyword evidence="9" id="KW-1185">Reference proteome</keyword>
<proteinExistence type="inferred from homology"/>
<dbReference type="PANTHER" id="PTHR43229">
    <property type="entry name" value="NODULATION PROTEIN J"/>
    <property type="match status" value="1"/>
</dbReference>
<keyword evidence="5" id="KW-0046">Antibiotic resistance</keyword>
<keyword evidence="2 6" id="KW-0812">Transmembrane</keyword>
<dbReference type="EMBL" id="LT629772">
    <property type="protein sequence ID" value="SDS50949.1"/>
    <property type="molecule type" value="Genomic_DNA"/>
</dbReference>
<dbReference type="InterPro" id="IPR000412">
    <property type="entry name" value="ABC_2_transport"/>
</dbReference>
<evidence type="ECO:0000256" key="4">
    <source>
        <dbReference type="ARBA" id="ARBA00023136"/>
    </source>
</evidence>
<dbReference type="InterPro" id="IPR051784">
    <property type="entry name" value="Nod_factor_ABC_transporter"/>
</dbReference>
<gene>
    <name evidence="8" type="ORF">SAMN04489812_2122</name>
</gene>
<protein>
    <recommendedName>
        <fullName evidence="6">Transport permease protein</fullName>
    </recommendedName>
</protein>
<evidence type="ECO:0000256" key="1">
    <source>
        <dbReference type="ARBA" id="ARBA00004141"/>
    </source>
</evidence>
<dbReference type="GO" id="GO:0140359">
    <property type="term" value="F:ABC-type transporter activity"/>
    <property type="evidence" value="ECO:0007669"/>
    <property type="project" value="InterPro"/>
</dbReference>
<dbReference type="Pfam" id="PF01061">
    <property type="entry name" value="ABC2_membrane"/>
    <property type="match status" value="1"/>
</dbReference>
<name>A0A1H1SU67_9ACTN</name>
<evidence type="ECO:0000256" key="2">
    <source>
        <dbReference type="ARBA" id="ARBA00022692"/>
    </source>
</evidence>
<dbReference type="PROSITE" id="PS51012">
    <property type="entry name" value="ABC_TM2"/>
    <property type="match status" value="1"/>
</dbReference>
<keyword evidence="6" id="KW-0813">Transport</keyword>
<organism evidence="8 9">
    <name type="scientific">Microlunatus soli</name>
    <dbReference type="NCBI Taxonomy" id="630515"/>
    <lineage>
        <taxon>Bacteria</taxon>
        <taxon>Bacillati</taxon>
        <taxon>Actinomycetota</taxon>
        <taxon>Actinomycetes</taxon>
        <taxon>Propionibacteriales</taxon>
        <taxon>Propionibacteriaceae</taxon>
        <taxon>Microlunatus</taxon>
    </lineage>
</organism>
<evidence type="ECO:0000256" key="3">
    <source>
        <dbReference type="ARBA" id="ARBA00022989"/>
    </source>
</evidence>
<feature type="transmembrane region" description="Helical" evidence="6">
    <location>
        <begin position="111"/>
        <end position="132"/>
    </location>
</feature>
<accession>A0A1H1SU67</accession>
<sequence>MRRLLGHAVLLGRGVRIVGRQPVAIAVMIIQPLVWLLLYSQLFQSLPRLGGFETANYLEYLAPGIAIFAAFNHGAWEGGGVVQDIERGAIDRFLTTSLPAAALLSSRTLQAALIGAGQALFVMITALVFGARVRTGPIGFLIILIAGVLVCTAFAAFTHTIALLARRQETMTMVGLFITFPLMFSSTMFTSAEQMPSWLQHLASLNPVNWAVEAARAAMLGTNWTTAAVHLVALAGFATALSALSRLALRRYRLQL</sequence>
<dbReference type="InterPro" id="IPR013525">
    <property type="entry name" value="ABC2_TM"/>
</dbReference>
<comment type="similarity">
    <text evidence="6">Belongs to the ABC-2 integral membrane protein family.</text>
</comment>
<comment type="subcellular location">
    <subcellularLocation>
        <location evidence="6">Cell membrane</location>
        <topology evidence="6">Multi-pass membrane protein</topology>
    </subcellularLocation>
    <subcellularLocation>
        <location evidence="1">Membrane</location>
        <topology evidence="1">Multi-pass membrane protein</topology>
    </subcellularLocation>
</comment>
<feature type="transmembrane region" description="Helical" evidence="6">
    <location>
        <begin position="172"/>
        <end position="192"/>
    </location>
</feature>
<feature type="domain" description="ABC transmembrane type-2" evidence="7">
    <location>
        <begin position="23"/>
        <end position="252"/>
    </location>
</feature>
<keyword evidence="3 6" id="KW-1133">Transmembrane helix</keyword>
<keyword evidence="6" id="KW-1003">Cell membrane</keyword>
<dbReference type="InterPro" id="IPR047817">
    <property type="entry name" value="ABC2_TM_bact-type"/>
</dbReference>
<evidence type="ECO:0000256" key="5">
    <source>
        <dbReference type="ARBA" id="ARBA00023251"/>
    </source>
</evidence>
<dbReference type="STRING" id="630515.SAMN04489812_2122"/>
<dbReference type="PANTHER" id="PTHR43229:SF2">
    <property type="entry name" value="NODULATION PROTEIN J"/>
    <property type="match status" value="1"/>
</dbReference>
<dbReference type="AlphaFoldDB" id="A0A1H1SU67"/>
<feature type="transmembrane region" description="Helical" evidence="6">
    <location>
        <begin position="227"/>
        <end position="249"/>
    </location>
</feature>
<dbReference type="GO" id="GO:0046677">
    <property type="term" value="P:response to antibiotic"/>
    <property type="evidence" value="ECO:0007669"/>
    <property type="project" value="UniProtKB-KW"/>
</dbReference>
<feature type="transmembrane region" description="Helical" evidence="6">
    <location>
        <begin position="20"/>
        <end position="39"/>
    </location>
</feature>
<evidence type="ECO:0000313" key="8">
    <source>
        <dbReference type="EMBL" id="SDS50949.1"/>
    </source>
</evidence>
<evidence type="ECO:0000313" key="9">
    <source>
        <dbReference type="Proteomes" id="UP000199103"/>
    </source>
</evidence>
<dbReference type="PIRSF" id="PIRSF006648">
    <property type="entry name" value="DrrB"/>
    <property type="match status" value="1"/>
</dbReference>
<feature type="transmembrane region" description="Helical" evidence="6">
    <location>
        <begin position="138"/>
        <end position="165"/>
    </location>
</feature>
<dbReference type="GO" id="GO:0043190">
    <property type="term" value="C:ATP-binding cassette (ABC) transporter complex"/>
    <property type="evidence" value="ECO:0007669"/>
    <property type="project" value="InterPro"/>
</dbReference>
<dbReference type="Proteomes" id="UP000199103">
    <property type="component" value="Chromosome I"/>
</dbReference>
<dbReference type="OrthoDB" id="9255971at2"/>
<evidence type="ECO:0000259" key="7">
    <source>
        <dbReference type="PROSITE" id="PS51012"/>
    </source>
</evidence>
<reference evidence="8 9" key="1">
    <citation type="submission" date="2016-10" db="EMBL/GenBank/DDBJ databases">
        <authorList>
            <person name="de Groot N.N."/>
        </authorList>
    </citation>
    <scope>NUCLEOTIDE SEQUENCE [LARGE SCALE GENOMIC DNA]</scope>
    <source>
        <strain evidence="8 9">DSM 21800</strain>
    </source>
</reference>
<comment type="caution">
    <text evidence="6">Lacks conserved residue(s) required for the propagation of feature annotation.</text>
</comment>
<dbReference type="RefSeq" id="WP_157683369.1">
    <property type="nucleotide sequence ID" value="NZ_LT629772.1"/>
</dbReference>